<feature type="compositionally biased region" description="Basic and acidic residues" evidence="1">
    <location>
        <begin position="15"/>
        <end position="25"/>
    </location>
</feature>
<name>A0A445MB81_ENSVE</name>
<organism evidence="2">
    <name type="scientific">Ensete ventricosum</name>
    <name type="common">Abyssinian banana</name>
    <name type="synonym">Musa ensete</name>
    <dbReference type="NCBI Taxonomy" id="4639"/>
    <lineage>
        <taxon>Eukaryota</taxon>
        <taxon>Viridiplantae</taxon>
        <taxon>Streptophyta</taxon>
        <taxon>Embryophyta</taxon>
        <taxon>Tracheophyta</taxon>
        <taxon>Spermatophyta</taxon>
        <taxon>Magnoliopsida</taxon>
        <taxon>Liliopsida</taxon>
        <taxon>Zingiberales</taxon>
        <taxon>Musaceae</taxon>
        <taxon>Ensete</taxon>
    </lineage>
</organism>
<accession>A0A445MB81</accession>
<evidence type="ECO:0000313" key="2">
    <source>
        <dbReference type="EMBL" id="RZR71511.1"/>
    </source>
</evidence>
<dbReference type="EMBL" id="KV875545">
    <property type="protein sequence ID" value="RZR71511.1"/>
    <property type="molecule type" value="Genomic_DNA"/>
</dbReference>
<evidence type="ECO:0000256" key="1">
    <source>
        <dbReference type="SAM" id="MobiDB-lite"/>
    </source>
</evidence>
<sequence length="136" mass="15476">MGMKRQHWVPAADPTGRRGARELRHGSRGMPRQFILVEIEIIMKGIIRGRNGITRQGFDKISPPRSRGRIVTMQRQLTHLPPTHPNFSQQLLAGTAERGVVATGHRPPAELPVRDGGHRTGRKHRWFKRTVLVSRF</sequence>
<dbReference type="Proteomes" id="UP000290560">
    <property type="component" value="Unassembled WGS sequence"/>
</dbReference>
<feature type="region of interest" description="Disordered" evidence="1">
    <location>
        <begin position="1"/>
        <end position="25"/>
    </location>
</feature>
<gene>
    <name evidence="2" type="ORF">BHM03_00005589</name>
</gene>
<reference evidence="2" key="1">
    <citation type="journal article" date="2018" name="Data Brief">
        <title>Genome sequence data from 17 accessions of Ensete ventricosum, a staple food crop for millions in Ethiopia.</title>
        <authorList>
            <person name="Yemataw Z."/>
            <person name="Muzemil S."/>
            <person name="Ambachew D."/>
            <person name="Tripathi L."/>
            <person name="Tesfaye K."/>
            <person name="Chala A."/>
            <person name="Farbos A."/>
            <person name="O'Neill P."/>
            <person name="Moore K."/>
            <person name="Grant M."/>
            <person name="Studholme D.J."/>
        </authorList>
    </citation>
    <scope>NUCLEOTIDE SEQUENCE [LARGE SCALE GENOMIC DNA]</scope>
    <source>
        <tissue evidence="2">Leaf</tissue>
    </source>
</reference>
<protein>
    <submittedName>
        <fullName evidence="2">Uncharacterized protein</fullName>
    </submittedName>
</protein>
<dbReference type="AlphaFoldDB" id="A0A445MB81"/>
<proteinExistence type="predicted"/>